<dbReference type="Proteomes" id="UP001595690">
    <property type="component" value="Unassembled WGS sequence"/>
</dbReference>
<comment type="caution">
    <text evidence="1">The sequence shown here is derived from an EMBL/GenBank/DDBJ whole genome shotgun (WGS) entry which is preliminary data.</text>
</comment>
<reference evidence="2" key="1">
    <citation type="journal article" date="2019" name="Int. J. Syst. Evol. Microbiol.">
        <title>The Global Catalogue of Microorganisms (GCM) 10K type strain sequencing project: providing services to taxonomists for standard genome sequencing and annotation.</title>
        <authorList>
            <consortium name="The Broad Institute Genomics Platform"/>
            <consortium name="The Broad Institute Genome Sequencing Center for Infectious Disease"/>
            <person name="Wu L."/>
            <person name="Ma J."/>
        </authorList>
    </citation>
    <scope>NUCLEOTIDE SEQUENCE [LARGE SCALE GENOMIC DNA]</scope>
    <source>
        <strain evidence="2">CGMCC 4.7405</strain>
    </source>
</reference>
<gene>
    <name evidence="1" type="ORF">ACFOWZ_36900</name>
</gene>
<dbReference type="RefSeq" id="WP_382378575.1">
    <property type="nucleotide sequence ID" value="NZ_JBHRZI010000032.1"/>
</dbReference>
<keyword evidence="2" id="KW-1185">Reference proteome</keyword>
<organism evidence="1 2">
    <name type="scientific">Lentzea rhizosphaerae</name>
    <dbReference type="NCBI Taxonomy" id="2041025"/>
    <lineage>
        <taxon>Bacteria</taxon>
        <taxon>Bacillati</taxon>
        <taxon>Actinomycetota</taxon>
        <taxon>Actinomycetes</taxon>
        <taxon>Pseudonocardiales</taxon>
        <taxon>Pseudonocardiaceae</taxon>
        <taxon>Lentzea</taxon>
    </lineage>
</organism>
<sequence>MDAIEQHFAEDDPAFVTKLTKPSWRVRLSGPALCVVGRLASNLASLALLVPHQAGPSG</sequence>
<dbReference type="EMBL" id="JBHRZI010000032">
    <property type="protein sequence ID" value="MFC3897088.1"/>
    <property type="molecule type" value="Genomic_DNA"/>
</dbReference>
<evidence type="ECO:0000313" key="2">
    <source>
        <dbReference type="Proteomes" id="UP001595690"/>
    </source>
</evidence>
<protein>
    <submittedName>
        <fullName evidence="1">Uncharacterized protein</fullName>
    </submittedName>
</protein>
<proteinExistence type="predicted"/>
<evidence type="ECO:0000313" key="1">
    <source>
        <dbReference type="EMBL" id="MFC3897088.1"/>
    </source>
</evidence>
<name>A0ABV8C4Z1_9PSEU</name>
<accession>A0ABV8C4Z1</accession>